<accession>A0A0A1W0M2</accession>
<feature type="signal peptide" evidence="1">
    <location>
        <begin position="1"/>
        <end position="26"/>
    </location>
</feature>
<comment type="caution">
    <text evidence="3">The sequence shown here is derived from an EMBL/GenBank/DDBJ whole genome shotgun (WGS) entry which is preliminary data.</text>
</comment>
<evidence type="ECO:0000256" key="1">
    <source>
        <dbReference type="SAM" id="SignalP"/>
    </source>
</evidence>
<organism evidence="3 4">
    <name type="scientific">Microcystis aeruginosa NIES-44</name>
    <dbReference type="NCBI Taxonomy" id="449439"/>
    <lineage>
        <taxon>Bacteria</taxon>
        <taxon>Bacillati</taxon>
        <taxon>Cyanobacteriota</taxon>
        <taxon>Cyanophyceae</taxon>
        <taxon>Oscillatoriophycideae</taxon>
        <taxon>Chroococcales</taxon>
        <taxon>Microcystaceae</taxon>
        <taxon>Microcystis</taxon>
    </lineage>
</organism>
<sequence>MMRLSLAKRVSILSLCLMGFSLPWTAFSVSPVQANLEPNAIAIGDPVREEKQARQLVQWLGTKQYDKVIAALSPQLKPLWTAEKLQKVWESQVTDHTGPFKRIVKSKLLDAINANLVIVTVEFEKVTEDVVITFNRSGQVVAADFPEFRSISEIGTAFVTSLVNKDYGLARGFLHPLLKAEVFPTRVQGAWENLLKRTGPVRRIVGTQVRKGADTDGVDLVLVTIQFEKLTDTLILVFDDQKQIVNVDFPLGN</sequence>
<gene>
    <name evidence="3" type="ORF">N44_04360</name>
</gene>
<dbReference type="AlphaFoldDB" id="A0A0A1W0M2"/>
<feature type="domain" description="DUF3887" evidence="2">
    <location>
        <begin position="53"/>
        <end position="141"/>
    </location>
</feature>
<reference evidence="4" key="1">
    <citation type="journal article" date="2015" name="Genome">
        <title>Whole Genome Sequence of the Non-Microcystin-Producing Microcystis aeruginosa Strain NIES-44.</title>
        <authorList>
            <person name="Okano K."/>
            <person name="Miyata N."/>
            <person name="Ozaki Y."/>
        </authorList>
    </citation>
    <scope>NUCLEOTIDE SEQUENCE [LARGE SCALE GENOMIC DNA]</scope>
    <source>
        <strain evidence="4">NIES-44</strain>
    </source>
</reference>
<evidence type="ECO:0000259" key="2">
    <source>
        <dbReference type="Pfam" id="PF13026"/>
    </source>
</evidence>
<name>A0A0A1W0M2_MICAE</name>
<proteinExistence type="predicted"/>
<dbReference type="Pfam" id="PF13026">
    <property type="entry name" value="DUF3887"/>
    <property type="match status" value="1"/>
</dbReference>
<dbReference type="InterPro" id="IPR024981">
    <property type="entry name" value="DUF3887"/>
</dbReference>
<evidence type="ECO:0000313" key="4">
    <source>
        <dbReference type="Proteomes" id="UP000030321"/>
    </source>
</evidence>
<dbReference type="RefSeq" id="WP_045362143.1">
    <property type="nucleotide sequence ID" value="NZ_BBPA01000072.1"/>
</dbReference>
<dbReference type="EMBL" id="BBPA01000072">
    <property type="protein sequence ID" value="GAL95505.1"/>
    <property type="molecule type" value="Genomic_DNA"/>
</dbReference>
<feature type="chain" id="PRO_5001993282" description="DUF3887 domain-containing protein" evidence="1">
    <location>
        <begin position="27"/>
        <end position="253"/>
    </location>
</feature>
<dbReference type="Gene3D" id="3.10.450.590">
    <property type="match status" value="2"/>
</dbReference>
<protein>
    <recommendedName>
        <fullName evidence="2">DUF3887 domain-containing protein</fullName>
    </recommendedName>
</protein>
<evidence type="ECO:0000313" key="3">
    <source>
        <dbReference type="EMBL" id="GAL95505.1"/>
    </source>
</evidence>
<keyword evidence="1" id="KW-0732">Signal</keyword>
<dbReference type="Proteomes" id="UP000030321">
    <property type="component" value="Unassembled WGS sequence"/>
</dbReference>